<dbReference type="InterPro" id="IPR011993">
    <property type="entry name" value="PH-like_dom_sf"/>
</dbReference>
<dbReference type="SUPFAM" id="SSF47031">
    <property type="entry name" value="Second domain of FERM"/>
    <property type="match status" value="1"/>
</dbReference>
<dbReference type="GO" id="GO:0005737">
    <property type="term" value="C:cytoplasm"/>
    <property type="evidence" value="ECO:0007669"/>
    <property type="project" value="UniProtKB-SubCell"/>
</dbReference>
<comment type="subcellular location">
    <subcellularLocation>
        <location evidence="1">Cytoplasm</location>
    </subcellularLocation>
</comment>
<dbReference type="eggNOG" id="KOG4229">
    <property type="taxonomic scope" value="Eukaryota"/>
</dbReference>
<keyword evidence="3 7" id="KW-0728">SH3 domain</keyword>
<evidence type="ECO:0000259" key="10">
    <source>
        <dbReference type="PROSITE" id="PS50057"/>
    </source>
</evidence>
<feature type="compositionally biased region" description="Polar residues" evidence="8">
    <location>
        <begin position="315"/>
        <end position="332"/>
    </location>
</feature>
<dbReference type="Gene3D" id="2.30.29.30">
    <property type="entry name" value="Pleckstrin-homology domain (PH domain)/Phosphotyrosine-binding domain (PTB)"/>
    <property type="match status" value="1"/>
</dbReference>
<dbReference type="STRING" id="6412.T1FAX3"/>
<dbReference type="SUPFAM" id="SSF50044">
    <property type="entry name" value="SH3-domain"/>
    <property type="match status" value="1"/>
</dbReference>
<dbReference type="InParanoid" id="T1FAX3"/>
<dbReference type="SMART" id="SM00326">
    <property type="entry name" value="SH3"/>
    <property type="match status" value="1"/>
</dbReference>
<dbReference type="Proteomes" id="UP000015101">
    <property type="component" value="Unassembled WGS sequence"/>
</dbReference>
<dbReference type="InterPro" id="IPR002404">
    <property type="entry name" value="IRS_PTB"/>
</dbReference>
<dbReference type="CDD" id="cd14473">
    <property type="entry name" value="FERM_B-lobe"/>
    <property type="match status" value="1"/>
</dbReference>
<sequence length="1219" mass="135598">MYPPAPSIPAPIPFQASSSTLSTSLSALETQMQHERKGNHAVVVDVINPSLSRPIQPQQPQNYLEDDGNTATVISVTSNHPAKPVNKNFNLQQIIQQRPMPKRPIINIAPKNPNNSNNNTNDNSKTNDNNKTNNNNNSDNINKSNDANNSKDSSTNNNPKTVVWPPPTTAKKEIYRTKKEVSKMAIKENNPVKHLHFDKNKPLLVMGKEELKKLISPSSSAAAASAATTTTTSSSSSSSSTSSDNKSFTTITTPSESPPTSAIKTPPAAAAAAALAAATTEATTVATTAATTAAASGKKQNVNNVEVPLAYKVAPQNSNIPRNDVTGNSNNSRAKKRLKHISNKNFNNDANNSNINNNINNSNINNNNTNINNNNNNLNGQSSFSSPSSTISSLSSANSSSKTSPINLDRLTEDDIEDDREFFDLKTLETKQTTLHLFSPSSSSSPPSSLSPKARHLSYSGECFKLIIRKEGGSRLKSVTFLGVSHSGLRLMNRVQLQQLSAQQNQQYQFNTLEIISYQDIIDVCCPQPKTLQIHYNSIKYVVLYFKENTVYVKAIASYQTSESLLLSFKRGDIIKLTNKDQAVQEGWLYGTLNGRVGMFPAEYVQIDSFETMTNQTMFAEATKKYRMLEFAIKHFRKPINMSVSVDTVTSYVVRYDKGFKNKEKQDFTWHSFIELSPIEYSLTKIGSDKLNKIAVDKFINIMQYMNDYPMPKVAAATEAPPLPPSATTSSLLSSPPISSSSICDLVTQILSSCLEYPELRDEIYCQLVKQTTVNKSSKPIMTLNFYGINNIAIANNGINFTSESCQLGWRLLSLYASFFNCSDALHPYLIRYLEETAFDDRSTHYLLAETCLLNVRQTMAYGGRKVLPARNEISSVTVGRSTRIMPFFITDTCSPSLSIQTCTVARDVIDQLCRNIGISSALESMEYVLYVTVVSDCSFHPLQDFSYLMDTITDFSLRNEPFQLALRRFTWLHGLTLDPHRSTYIQLMYDQVRPDYLDGFMLNIQSKNLMPHIKEEIARLCALQMKINDVKNFADKKEVEANIPKNVWKTSSSNINHWVDKVKVICGTLEGFTTLQCYCQFLDILSRWPLFGSMFFFINSVSNNKVPNKCILAINKSGLYFLAIKTNQILWQIPIHEVLSARLRVDPADKMFIDIKHGNLLVQSTLQIQTNNADAIGLLVDKYIQILQANKGSFKNPGSTRSIDKIATVDSATTDVSK</sequence>
<evidence type="ECO:0000256" key="5">
    <source>
        <dbReference type="ARBA" id="ARBA00022737"/>
    </source>
</evidence>
<feature type="compositionally biased region" description="Low complexity" evidence="8">
    <location>
        <begin position="228"/>
        <end position="261"/>
    </location>
</feature>
<reference evidence="12 14" key="2">
    <citation type="journal article" date="2013" name="Nature">
        <title>Insights into bilaterian evolution from three spiralian genomes.</title>
        <authorList>
            <person name="Simakov O."/>
            <person name="Marletaz F."/>
            <person name="Cho S.J."/>
            <person name="Edsinger-Gonzales E."/>
            <person name="Havlak P."/>
            <person name="Hellsten U."/>
            <person name="Kuo D.H."/>
            <person name="Larsson T."/>
            <person name="Lv J."/>
            <person name="Arendt D."/>
            <person name="Savage R."/>
            <person name="Osoegawa K."/>
            <person name="de Jong P."/>
            <person name="Grimwood J."/>
            <person name="Chapman J.A."/>
            <person name="Shapiro H."/>
            <person name="Aerts A."/>
            <person name="Otillar R.P."/>
            <person name="Terry A.Y."/>
            <person name="Boore J.L."/>
            <person name="Grigoriev I.V."/>
            <person name="Lindberg D.R."/>
            <person name="Seaver E.C."/>
            <person name="Weisblat D.A."/>
            <person name="Putnam N.H."/>
            <person name="Rokhsar D.S."/>
        </authorList>
    </citation>
    <scope>NUCLEOTIDE SEQUENCE</scope>
</reference>
<organism evidence="13 14">
    <name type="scientific">Helobdella robusta</name>
    <name type="common">Californian leech</name>
    <dbReference type="NCBI Taxonomy" id="6412"/>
    <lineage>
        <taxon>Eukaryota</taxon>
        <taxon>Metazoa</taxon>
        <taxon>Spiralia</taxon>
        <taxon>Lophotrochozoa</taxon>
        <taxon>Annelida</taxon>
        <taxon>Clitellata</taxon>
        <taxon>Hirudinea</taxon>
        <taxon>Rhynchobdellida</taxon>
        <taxon>Glossiphoniidae</taxon>
        <taxon>Helobdella</taxon>
    </lineage>
</organism>
<dbReference type="PANTHER" id="PTHR22692:SF26">
    <property type="entry name" value="SH3 DOMAIN-CONTAINING PROTEIN"/>
    <property type="match status" value="1"/>
</dbReference>
<dbReference type="InterPro" id="IPR038185">
    <property type="entry name" value="MyTH4_dom_sf"/>
</dbReference>
<evidence type="ECO:0000313" key="14">
    <source>
        <dbReference type="Proteomes" id="UP000015101"/>
    </source>
</evidence>
<feature type="region of interest" description="Disordered" evidence="8">
    <location>
        <begin position="313"/>
        <end position="412"/>
    </location>
</feature>
<keyword evidence="6" id="KW-0009">Actin-binding</keyword>
<evidence type="ECO:0000256" key="7">
    <source>
        <dbReference type="PROSITE-ProRule" id="PRU00192"/>
    </source>
</evidence>
<feature type="domain" description="SH3" evidence="9">
    <location>
        <begin position="548"/>
        <end position="610"/>
    </location>
</feature>
<dbReference type="EMBL" id="AMQM01005843">
    <property type="status" value="NOT_ANNOTATED_CDS"/>
    <property type="molecule type" value="Genomic_DNA"/>
</dbReference>
<comment type="similarity">
    <text evidence="2">Belongs to the TRAFAC class myosin-kinesin ATPase superfamily. Myosin family.</text>
</comment>
<dbReference type="SUPFAM" id="SSF50729">
    <property type="entry name" value="PH domain-like"/>
    <property type="match status" value="1"/>
</dbReference>
<dbReference type="SMART" id="SM00295">
    <property type="entry name" value="B41"/>
    <property type="match status" value="1"/>
</dbReference>
<dbReference type="Pfam" id="PF00784">
    <property type="entry name" value="MyTH4"/>
    <property type="match status" value="2"/>
</dbReference>
<feature type="region of interest" description="Disordered" evidence="8">
    <location>
        <begin position="104"/>
        <end position="173"/>
    </location>
</feature>
<dbReference type="KEGG" id="hro:HELRODRAFT_176799"/>
<dbReference type="EMBL" id="KB097106">
    <property type="protein sequence ID" value="ESN99629.1"/>
    <property type="molecule type" value="Genomic_DNA"/>
</dbReference>
<feature type="domain" description="FERM" evidence="10">
    <location>
        <begin position="884"/>
        <end position="1192"/>
    </location>
</feature>
<accession>T1FAX3</accession>
<dbReference type="GeneID" id="20205972"/>
<evidence type="ECO:0000256" key="2">
    <source>
        <dbReference type="ARBA" id="ARBA00008314"/>
    </source>
</evidence>
<dbReference type="EnsemblMetazoa" id="HelroT176799">
    <property type="protein sequence ID" value="HelroP176799"/>
    <property type="gene ID" value="HelroG176799"/>
</dbReference>
<dbReference type="CTD" id="20205972"/>
<keyword evidence="5" id="KW-0677">Repeat</keyword>
<dbReference type="InterPro" id="IPR000299">
    <property type="entry name" value="FERM_domain"/>
</dbReference>
<dbReference type="HOGENOM" id="CLU_268882_0_0_1"/>
<keyword evidence="14" id="KW-1185">Reference proteome</keyword>
<dbReference type="InterPro" id="IPR001452">
    <property type="entry name" value="SH3_domain"/>
</dbReference>
<dbReference type="Pfam" id="PF00373">
    <property type="entry name" value="FERM_M"/>
    <property type="match status" value="1"/>
</dbReference>
<dbReference type="PROSITE" id="PS50057">
    <property type="entry name" value="FERM_3"/>
    <property type="match status" value="1"/>
</dbReference>
<reference evidence="14" key="1">
    <citation type="submission" date="2012-12" db="EMBL/GenBank/DDBJ databases">
        <authorList>
            <person name="Hellsten U."/>
            <person name="Grimwood J."/>
            <person name="Chapman J.A."/>
            <person name="Shapiro H."/>
            <person name="Aerts A."/>
            <person name="Otillar R.P."/>
            <person name="Terry A.Y."/>
            <person name="Boore J.L."/>
            <person name="Simakov O."/>
            <person name="Marletaz F."/>
            <person name="Cho S.-J."/>
            <person name="Edsinger-Gonzales E."/>
            <person name="Havlak P."/>
            <person name="Kuo D.-H."/>
            <person name="Larsson T."/>
            <person name="Lv J."/>
            <person name="Arendt D."/>
            <person name="Savage R."/>
            <person name="Osoegawa K."/>
            <person name="de Jong P."/>
            <person name="Lindberg D.R."/>
            <person name="Seaver E.C."/>
            <person name="Weisblat D.A."/>
            <person name="Putnam N.H."/>
            <person name="Grigoriev I.V."/>
            <person name="Rokhsar D.S."/>
        </authorList>
    </citation>
    <scope>NUCLEOTIDE SEQUENCE</scope>
</reference>
<keyword evidence="4" id="KW-0963">Cytoplasm</keyword>
<dbReference type="InterPro" id="IPR019748">
    <property type="entry name" value="FERM_central"/>
</dbReference>
<evidence type="ECO:0000256" key="4">
    <source>
        <dbReference type="ARBA" id="ARBA00022490"/>
    </source>
</evidence>
<protein>
    <recommendedName>
        <fullName evidence="15">SH3 domain-containing protein</fullName>
    </recommendedName>
</protein>
<dbReference type="InterPro" id="IPR051567">
    <property type="entry name" value="Unconventional_Myosin_ATPase"/>
</dbReference>
<dbReference type="Pfam" id="PF02174">
    <property type="entry name" value="IRS"/>
    <property type="match status" value="1"/>
</dbReference>
<evidence type="ECO:0008006" key="15">
    <source>
        <dbReference type="Google" id="ProtNLM"/>
    </source>
</evidence>
<evidence type="ECO:0000256" key="8">
    <source>
        <dbReference type="SAM" id="MobiDB-lite"/>
    </source>
</evidence>
<feature type="compositionally biased region" description="Low complexity" evidence="8">
    <location>
        <begin position="104"/>
        <end position="161"/>
    </location>
</feature>
<evidence type="ECO:0000259" key="11">
    <source>
        <dbReference type="PROSITE" id="PS51016"/>
    </source>
</evidence>
<evidence type="ECO:0000259" key="9">
    <source>
        <dbReference type="PROSITE" id="PS50002"/>
    </source>
</evidence>
<evidence type="ECO:0000313" key="13">
    <source>
        <dbReference type="EnsemblMetazoa" id="HelroP176799"/>
    </source>
</evidence>
<reference evidence="13" key="3">
    <citation type="submission" date="2015-06" db="UniProtKB">
        <authorList>
            <consortium name="EnsemblMetazoa"/>
        </authorList>
    </citation>
    <scope>IDENTIFICATION</scope>
</reference>
<dbReference type="InterPro" id="IPR036028">
    <property type="entry name" value="SH3-like_dom_sf"/>
</dbReference>
<dbReference type="SMART" id="SM00139">
    <property type="entry name" value="MyTH4"/>
    <property type="match status" value="1"/>
</dbReference>
<dbReference type="Pfam" id="PF14604">
    <property type="entry name" value="SH3_9"/>
    <property type="match status" value="1"/>
</dbReference>
<feature type="domain" description="MyTH4" evidence="11">
    <location>
        <begin position="674"/>
        <end position="878"/>
    </location>
</feature>
<dbReference type="GO" id="GO:0005856">
    <property type="term" value="C:cytoskeleton"/>
    <property type="evidence" value="ECO:0007669"/>
    <property type="project" value="InterPro"/>
</dbReference>
<dbReference type="InterPro" id="IPR019749">
    <property type="entry name" value="Band_41_domain"/>
</dbReference>
<dbReference type="RefSeq" id="XP_009022384.1">
    <property type="nucleotide sequence ID" value="XM_009024136.1"/>
</dbReference>
<dbReference type="PROSITE" id="PS51016">
    <property type="entry name" value="MYTH4"/>
    <property type="match status" value="1"/>
</dbReference>
<dbReference type="GO" id="GO:0003779">
    <property type="term" value="F:actin binding"/>
    <property type="evidence" value="ECO:0007669"/>
    <property type="project" value="UniProtKB-KW"/>
</dbReference>
<evidence type="ECO:0000256" key="6">
    <source>
        <dbReference type="ARBA" id="ARBA00023203"/>
    </source>
</evidence>
<proteinExistence type="inferred from homology"/>
<dbReference type="InterPro" id="IPR000857">
    <property type="entry name" value="MyTH4_dom"/>
</dbReference>
<name>T1FAX3_HELRO</name>
<dbReference type="AlphaFoldDB" id="T1FAX3"/>
<dbReference type="Gene3D" id="1.25.40.530">
    <property type="entry name" value="MyTH4 domain"/>
    <property type="match status" value="1"/>
</dbReference>
<feature type="region of interest" description="Disordered" evidence="8">
    <location>
        <begin position="228"/>
        <end position="266"/>
    </location>
</feature>
<dbReference type="InterPro" id="IPR035963">
    <property type="entry name" value="FERM_2"/>
</dbReference>
<dbReference type="OrthoDB" id="312459at2759"/>
<dbReference type="PROSITE" id="PS50002">
    <property type="entry name" value="SH3"/>
    <property type="match status" value="1"/>
</dbReference>
<evidence type="ECO:0000256" key="1">
    <source>
        <dbReference type="ARBA" id="ARBA00004496"/>
    </source>
</evidence>
<dbReference type="Gene3D" id="2.30.30.40">
    <property type="entry name" value="SH3 Domains"/>
    <property type="match status" value="1"/>
</dbReference>
<evidence type="ECO:0000313" key="12">
    <source>
        <dbReference type="EMBL" id="ESN99629.1"/>
    </source>
</evidence>
<gene>
    <name evidence="13" type="primary">20205972</name>
    <name evidence="12" type="ORF">HELRODRAFT_176799</name>
</gene>
<evidence type="ECO:0000256" key="3">
    <source>
        <dbReference type="ARBA" id="ARBA00022443"/>
    </source>
</evidence>
<feature type="compositionally biased region" description="Basic residues" evidence="8">
    <location>
        <begin position="333"/>
        <end position="342"/>
    </location>
</feature>
<feature type="compositionally biased region" description="Low complexity" evidence="8">
    <location>
        <begin position="343"/>
        <end position="404"/>
    </location>
</feature>
<dbReference type="PANTHER" id="PTHR22692">
    <property type="entry name" value="MYOSIN VII, XV"/>
    <property type="match status" value="1"/>
</dbReference>